<proteinExistence type="predicted"/>
<protein>
    <submittedName>
        <fullName evidence="2">Uncharacterized protein</fullName>
    </submittedName>
</protein>
<reference evidence="3" key="1">
    <citation type="submission" date="2016-06" db="EMBL/GenBank/DDBJ databases">
        <title>Parallel loss of symbiosis genes in relatives of nitrogen-fixing non-legume Parasponia.</title>
        <authorList>
            <person name="Van Velzen R."/>
            <person name="Holmer R."/>
            <person name="Bu F."/>
            <person name="Rutten L."/>
            <person name="Van Zeijl A."/>
            <person name="Liu W."/>
            <person name="Santuari L."/>
            <person name="Cao Q."/>
            <person name="Sharma T."/>
            <person name="Shen D."/>
            <person name="Roswanjaya Y."/>
            <person name="Wardhani T."/>
            <person name="Kalhor M.S."/>
            <person name="Jansen J."/>
            <person name="Van den Hoogen J."/>
            <person name="Gungor B."/>
            <person name="Hartog M."/>
            <person name="Hontelez J."/>
            <person name="Verver J."/>
            <person name="Yang W.-C."/>
            <person name="Schijlen E."/>
            <person name="Repin R."/>
            <person name="Schilthuizen M."/>
            <person name="Schranz E."/>
            <person name="Heidstra R."/>
            <person name="Miyata K."/>
            <person name="Fedorova E."/>
            <person name="Kohlen W."/>
            <person name="Bisseling T."/>
            <person name="Smit S."/>
            <person name="Geurts R."/>
        </authorList>
    </citation>
    <scope>NUCLEOTIDE SEQUENCE [LARGE SCALE GENOMIC DNA]</scope>
    <source>
        <strain evidence="3">cv. WU1-14</strain>
    </source>
</reference>
<gene>
    <name evidence="2" type="ORF">PanWU01x14_240490</name>
</gene>
<feature type="compositionally biased region" description="Basic residues" evidence="1">
    <location>
        <begin position="282"/>
        <end position="296"/>
    </location>
</feature>
<name>A0A2P5BGQ8_PARAD</name>
<dbReference type="EMBL" id="JXTB01000284">
    <property type="protein sequence ID" value="PON47960.1"/>
    <property type="molecule type" value="Genomic_DNA"/>
</dbReference>
<dbReference type="Proteomes" id="UP000237105">
    <property type="component" value="Unassembled WGS sequence"/>
</dbReference>
<sequence length="347" mass="38976">MGTKTNKLAIDLGRLGYAICKQGSRRNLRPNMKMQQLKAIKHIHLLKLPHHAQNLRCSEPKLPLFAGSRPEMARMLGPELGTDANHRTNRELPAQFNHQIELFLLFQNNNRVQSELPRNQSEGNVLEIFEAIADQEGIRVTFTQTAHSQEKLRLRPGFQPEPETGSELHNVLHNKPVLVTFHRINTLVMGLIVLRLDRQFESRLERLEPVLEHVREANNERKLQTQPANRFRIRNLLNNLQQINLLVGQSGRAMRANSDVAGGVDGEVRGTPPINFIQSSRQGRRPMGRTLYRRRGGSGNSGGGGGGCRRRNAGKCDRRGKRAIPGESVAGRSCSSGVNAKRQGRHL</sequence>
<organism evidence="2 3">
    <name type="scientific">Parasponia andersonii</name>
    <name type="common">Sponia andersonii</name>
    <dbReference type="NCBI Taxonomy" id="3476"/>
    <lineage>
        <taxon>Eukaryota</taxon>
        <taxon>Viridiplantae</taxon>
        <taxon>Streptophyta</taxon>
        <taxon>Embryophyta</taxon>
        <taxon>Tracheophyta</taxon>
        <taxon>Spermatophyta</taxon>
        <taxon>Magnoliopsida</taxon>
        <taxon>eudicotyledons</taxon>
        <taxon>Gunneridae</taxon>
        <taxon>Pentapetalae</taxon>
        <taxon>rosids</taxon>
        <taxon>fabids</taxon>
        <taxon>Rosales</taxon>
        <taxon>Cannabaceae</taxon>
        <taxon>Parasponia</taxon>
    </lineage>
</organism>
<evidence type="ECO:0000313" key="2">
    <source>
        <dbReference type="EMBL" id="PON47960.1"/>
    </source>
</evidence>
<dbReference type="AlphaFoldDB" id="A0A2P5BGQ8"/>
<feature type="region of interest" description="Disordered" evidence="1">
    <location>
        <begin position="263"/>
        <end position="347"/>
    </location>
</feature>
<dbReference type="OrthoDB" id="10314046at2759"/>
<keyword evidence="3" id="KW-1185">Reference proteome</keyword>
<comment type="caution">
    <text evidence="2">The sequence shown here is derived from an EMBL/GenBank/DDBJ whole genome shotgun (WGS) entry which is preliminary data.</text>
</comment>
<evidence type="ECO:0000313" key="3">
    <source>
        <dbReference type="Proteomes" id="UP000237105"/>
    </source>
</evidence>
<feature type="compositionally biased region" description="Basic residues" evidence="1">
    <location>
        <begin position="308"/>
        <end position="322"/>
    </location>
</feature>
<accession>A0A2P5BGQ8</accession>
<feature type="compositionally biased region" description="Gly residues" evidence="1">
    <location>
        <begin position="297"/>
        <end position="307"/>
    </location>
</feature>
<evidence type="ECO:0000256" key="1">
    <source>
        <dbReference type="SAM" id="MobiDB-lite"/>
    </source>
</evidence>